<organism evidence="2 3">
    <name type="scientific">Tumebacillus lipolyticus</name>
    <dbReference type="NCBI Taxonomy" id="1280370"/>
    <lineage>
        <taxon>Bacteria</taxon>
        <taxon>Bacillati</taxon>
        <taxon>Bacillota</taxon>
        <taxon>Bacilli</taxon>
        <taxon>Bacillales</taxon>
        <taxon>Alicyclobacillaceae</taxon>
        <taxon>Tumebacillus</taxon>
    </lineage>
</organism>
<dbReference type="Proteomes" id="UP001597343">
    <property type="component" value="Unassembled WGS sequence"/>
</dbReference>
<proteinExistence type="predicted"/>
<name>A0ABW4ZUF4_9BACL</name>
<feature type="chain" id="PRO_5046636956" evidence="1">
    <location>
        <begin position="24"/>
        <end position="124"/>
    </location>
</feature>
<sequence>MKKKLIFPLVAATLLVGSSAYSAGTSSAFIGYYDTYAKGSTVPMKGTVSVEGYSNPMSTNEVWVEVYKQNCGACADSKQFSQELSPNSSFSNFTFTASEANYYIWLDPDGPNYDGCVASGSAKN</sequence>
<evidence type="ECO:0000256" key="1">
    <source>
        <dbReference type="SAM" id="SignalP"/>
    </source>
</evidence>
<reference evidence="3" key="1">
    <citation type="journal article" date="2019" name="Int. J. Syst. Evol. Microbiol.">
        <title>The Global Catalogue of Microorganisms (GCM) 10K type strain sequencing project: providing services to taxonomists for standard genome sequencing and annotation.</title>
        <authorList>
            <consortium name="The Broad Institute Genomics Platform"/>
            <consortium name="The Broad Institute Genome Sequencing Center for Infectious Disease"/>
            <person name="Wu L."/>
            <person name="Ma J."/>
        </authorList>
    </citation>
    <scope>NUCLEOTIDE SEQUENCE [LARGE SCALE GENOMIC DNA]</scope>
    <source>
        <strain evidence="3">CGMCC 1.13574</strain>
    </source>
</reference>
<evidence type="ECO:0000313" key="2">
    <source>
        <dbReference type="EMBL" id="MFD2169658.1"/>
    </source>
</evidence>
<dbReference type="RefSeq" id="WP_386044981.1">
    <property type="nucleotide sequence ID" value="NZ_JBHUIO010000005.1"/>
</dbReference>
<accession>A0ABW4ZUF4</accession>
<keyword evidence="1" id="KW-0732">Signal</keyword>
<dbReference type="EMBL" id="JBHUIO010000005">
    <property type="protein sequence ID" value="MFD2169658.1"/>
    <property type="molecule type" value="Genomic_DNA"/>
</dbReference>
<keyword evidence="3" id="KW-1185">Reference proteome</keyword>
<comment type="caution">
    <text evidence="2">The sequence shown here is derived from an EMBL/GenBank/DDBJ whole genome shotgun (WGS) entry which is preliminary data.</text>
</comment>
<evidence type="ECO:0000313" key="3">
    <source>
        <dbReference type="Proteomes" id="UP001597343"/>
    </source>
</evidence>
<protein>
    <submittedName>
        <fullName evidence="2">Uncharacterized protein</fullName>
    </submittedName>
</protein>
<gene>
    <name evidence="2" type="ORF">ACFSOY_06585</name>
</gene>
<feature type="signal peptide" evidence="1">
    <location>
        <begin position="1"/>
        <end position="23"/>
    </location>
</feature>